<dbReference type="InterPro" id="IPR036278">
    <property type="entry name" value="Sialidase_sf"/>
</dbReference>
<comment type="caution">
    <text evidence="3">The sequence shown here is derived from an EMBL/GenBank/DDBJ whole genome shotgun (WGS) entry which is preliminary data.</text>
</comment>
<keyword evidence="4" id="KW-1185">Reference proteome</keyword>
<dbReference type="SUPFAM" id="SSF50939">
    <property type="entry name" value="Sialidases"/>
    <property type="match status" value="1"/>
</dbReference>
<dbReference type="Proteomes" id="UP001592528">
    <property type="component" value="Unassembled WGS sequence"/>
</dbReference>
<dbReference type="CDD" id="cd04081">
    <property type="entry name" value="CBM35_galactosidase-like"/>
    <property type="match status" value="1"/>
</dbReference>
<accession>A0ABV6UI60</accession>
<dbReference type="InterPro" id="IPR000772">
    <property type="entry name" value="Ricin_B_lectin"/>
</dbReference>
<dbReference type="PANTHER" id="PTHR38792">
    <property type="entry name" value="BNR/ASP-BOX REPEAT DOMAIN PROTEIN (AFU_ORTHOLOGUE AFUA_7G06430)-RELATED"/>
    <property type="match status" value="1"/>
</dbReference>
<keyword evidence="1" id="KW-0732">Signal</keyword>
<feature type="chain" id="PRO_5045297324" evidence="1">
    <location>
        <begin position="38"/>
        <end position="696"/>
    </location>
</feature>
<dbReference type="Pfam" id="PF13088">
    <property type="entry name" value="BNR_2"/>
    <property type="match status" value="1"/>
</dbReference>
<dbReference type="PROSITE" id="PS50231">
    <property type="entry name" value="RICIN_B_LECTIN"/>
    <property type="match status" value="1"/>
</dbReference>
<name>A0ABV6UI60_9ACTN</name>
<dbReference type="InterPro" id="IPR008979">
    <property type="entry name" value="Galactose-bd-like_sf"/>
</dbReference>
<dbReference type="InterPro" id="IPR011040">
    <property type="entry name" value="Sialidase"/>
</dbReference>
<protein>
    <submittedName>
        <fullName evidence="3">RICIN domain-containing protein</fullName>
    </submittedName>
</protein>
<dbReference type="Gene3D" id="2.120.10.10">
    <property type="match status" value="1"/>
</dbReference>
<dbReference type="SUPFAM" id="SSF50370">
    <property type="entry name" value="Ricin B-like lectins"/>
    <property type="match status" value="1"/>
</dbReference>
<dbReference type="Gene3D" id="2.60.120.260">
    <property type="entry name" value="Galactose-binding domain-like"/>
    <property type="match status" value="1"/>
</dbReference>
<reference evidence="3 4" key="1">
    <citation type="submission" date="2024-09" db="EMBL/GenBank/DDBJ databases">
        <authorList>
            <person name="Lee S.D."/>
        </authorList>
    </citation>
    <scope>NUCLEOTIDE SEQUENCE [LARGE SCALE GENOMIC DNA]</scope>
    <source>
        <strain evidence="3 4">N1-5</strain>
    </source>
</reference>
<dbReference type="PROSITE" id="PS51175">
    <property type="entry name" value="CBM6"/>
    <property type="match status" value="1"/>
</dbReference>
<dbReference type="RefSeq" id="WP_084714658.1">
    <property type="nucleotide sequence ID" value="NZ_JBHEZZ010000003.1"/>
</dbReference>
<proteinExistence type="predicted"/>
<dbReference type="InterPro" id="IPR005084">
    <property type="entry name" value="CBM6"/>
</dbReference>
<evidence type="ECO:0000313" key="4">
    <source>
        <dbReference type="Proteomes" id="UP001592528"/>
    </source>
</evidence>
<dbReference type="EMBL" id="JBHEZZ010000003">
    <property type="protein sequence ID" value="MFC1401143.1"/>
    <property type="molecule type" value="Genomic_DNA"/>
</dbReference>
<dbReference type="InterPro" id="IPR035992">
    <property type="entry name" value="Ricin_B-like_lectins"/>
</dbReference>
<feature type="domain" description="CBM6" evidence="2">
    <location>
        <begin position="426"/>
        <end position="547"/>
    </location>
</feature>
<dbReference type="PANTHER" id="PTHR38792:SF3">
    <property type="entry name" value="BNR_ASP-BOX REPEAT DOMAIN PROTEIN (AFU_ORTHOLOGUE AFUA_7G06430)-RELATED"/>
    <property type="match status" value="1"/>
</dbReference>
<dbReference type="SUPFAM" id="SSF49785">
    <property type="entry name" value="Galactose-binding domain-like"/>
    <property type="match status" value="1"/>
</dbReference>
<sequence length="696" mass="72986">MRLLERPPRRPGRAALRALLLLLSCLALVAAPGTAHAVTTGNGSLVYSPAAGSSFDPAGTTYAKIVVLKHSGTANGRILVTYDQLVWVNGKQVYPIYSSSDNGATWTHLSDVVPGNDFSTLIKTSQPSLYEVPQATGGLAAGTLLLAGNIMPSDKSSTRIVVYKSTDHGATWSYLSTVDSGGPAVYDPSATSTTTAVWEPSLGLDSAGALVCYFSDERQKASGILQAVSYHVSTDGGATWGAEGNVTAIANDSDRPGMITVTALPNGKYMATYEVVNRPSTTLNTAVVYYKFSDDGITWTASDLGTPIKLANGRGLGSSPFVKWVAGGGPNGMVVVSAKWALDSSGNISGGQNFYVNYNLGQGPWERLPYAVTYDASDTQGGYFAGFAQAFDTSVDGNTLYQATDVENLTTTYNDIRVGSVPLNAHHYEAERATLTDASVVTQVDADNGSKVGYINYSDSKVAFTHVNVPTAGTYTVNVRYDNGSGATSSQTVSVNGGTATTVSYPATVDWNRYGWAQFTATLNAGSNTITFGYNGSYAELDAIDVYQAGVAADGEFKLVNRNSAKDLEITSALTTESAPAGQWGDTNNPTQTWRISAASAGGYTLTNLNSGKLLTVSGASTANGAAVVQNASSGSASQRWTLTPTDSGYATWTNANSSKLLEIYANSTADGAIADQWASTGYNCQQWLLVKEGIQ</sequence>
<evidence type="ECO:0000256" key="1">
    <source>
        <dbReference type="SAM" id="SignalP"/>
    </source>
</evidence>
<dbReference type="Gene3D" id="2.80.10.50">
    <property type="match status" value="1"/>
</dbReference>
<dbReference type="Pfam" id="PF14200">
    <property type="entry name" value="RicinB_lectin_2"/>
    <property type="match status" value="2"/>
</dbReference>
<dbReference type="Pfam" id="PF16990">
    <property type="entry name" value="CBM_35"/>
    <property type="match status" value="1"/>
</dbReference>
<dbReference type="CDD" id="cd15482">
    <property type="entry name" value="Sialidase_non-viral"/>
    <property type="match status" value="1"/>
</dbReference>
<organism evidence="3 4">
    <name type="scientific">Streptacidiphilus cavernicola</name>
    <dbReference type="NCBI Taxonomy" id="3342716"/>
    <lineage>
        <taxon>Bacteria</taxon>
        <taxon>Bacillati</taxon>
        <taxon>Actinomycetota</taxon>
        <taxon>Actinomycetes</taxon>
        <taxon>Kitasatosporales</taxon>
        <taxon>Streptomycetaceae</taxon>
        <taxon>Streptacidiphilus</taxon>
    </lineage>
</organism>
<gene>
    <name evidence="3" type="ORF">ACEZDJ_07570</name>
</gene>
<evidence type="ECO:0000259" key="2">
    <source>
        <dbReference type="PROSITE" id="PS51175"/>
    </source>
</evidence>
<evidence type="ECO:0000313" key="3">
    <source>
        <dbReference type="EMBL" id="MFC1401143.1"/>
    </source>
</evidence>
<feature type="signal peptide" evidence="1">
    <location>
        <begin position="1"/>
        <end position="37"/>
    </location>
</feature>